<protein>
    <submittedName>
        <fullName evidence="1">Uncharacterized protein</fullName>
    </submittedName>
</protein>
<reference evidence="2" key="1">
    <citation type="submission" date="2016-06" db="EMBL/GenBank/DDBJ databases">
        <title>Parallel loss of symbiosis genes in relatives of nitrogen-fixing non-legume Parasponia.</title>
        <authorList>
            <person name="Van Velzen R."/>
            <person name="Holmer R."/>
            <person name="Bu F."/>
            <person name="Rutten L."/>
            <person name="Van Zeijl A."/>
            <person name="Liu W."/>
            <person name="Santuari L."/>
            <person name="Cao Q."/>
            <person name="Sharma T."/>
            <person name="Shen D."/>
            <person name="Roswanjaya Y."/>
            <person name="Wardhani T."/>
            <person name="Kalhor M.S."/>
            <person name="Jansen J."/>
            <person name="Van den Hoogen J."/>
            <person name="Gungor B."/>
            <person name="Hartog M."/>
            <person name="Hontelez J."/>
            <person name="Verver J."/>
            <person name="Yang W.-C."/>
            <person name="Schijlen E."/>
            <person name="Repin R."/>
            <person name="Schilthuizen M."/>
            <person name="Schranz E."/>
            <person name="Heidstra R."/>
            <person name="Miyata K."/>
            <person name="Fedorova E."/>
            <person name="Kohlen W."/>
            <person name="Bisseling T."/>
            <person name="Smit S."/>
            <person name="Geurts R."/>
        </authorList>
    </citation>
    <scope>NUCLEOTIDE SEQUENCE [LARGE SCALE GENOMIC DNA]</scope>
    <source>
        <strain evidence="2">cv. WU1-14</strain>
    </source>
</reference>
<keyword evidence="2" id="KW-1185">Reference proteome</keyword>
<accession>A0A2P5AJ79</accession>
<organism evidence="1 2">
    <name type="scientific">Parasponia andersonii</name>
    <name type="common">Sponia andersonii</name>
    <dbReference type="NCBI Taxonomy" id="3476"/>
    <lineage>
        <taxon>Eukaryota</taxon>
        <taxon>Viridiplantae</taxon>
        <taxon>Streptophyta</taxon>
        <taxon>Embryophyta</taxon>
        <taxon>Tracheophyta</taxon>
        <taxon>Spermatophyta</taxon>
        <taxon>Magnoliopsida</taxon>
        <taxon>eudicotyledons</taxon>
        <taxon>Gunneridae</taxon>
        <taxon>Pentapetalae</taxon>
        <taxon>rosids</taxon>
        <taxon>fabids</taxon>
        <taxon>Rosales</taxon>
        <taxon>Cannabaceae</taxon>
        <taxon>Parasponia</taxon>
    </lineage>
</organism>
<sequence length="88" mass="9975">MDMYIKADNLRAECSYFKAPFISYLMEISGQSGICCVFVGCQCTDYVEDCVCLHWMNMKNGSVLRCMTERLFPCMVSAGQAKTNIVIF</sequence>
<dbReference type="EMBL" id="JXTB01000565">
    <property type="protein sequence ID" value="PON36541.1"/>
    <property type="molecule type" value="Genomic_DNA"/>
</dbReference>
<gene>
    <name evidence="1" type="ORF">PanWU01x14_327640</name>
</gene>
<proteinExistence type="predicted"/>
<evidence type="ECO:0000313" key="2">
    <source>
        <dbReference type="Proteomes" id="UP000237105"/>
    </source>
</evidence>
<dbReference type="AlphaFoldDB" id="A0A2P5AJ79"/>
<evidence type="ECO:0000313" key="1">
    <source>
        <dbReference type="EMBL" id="PON36541.1"/>
    </source>
</evidence>
<dbReference type="Proteomes" id="UP000237105">
    <property type="component" value="Unassembled WGS sequence"/>
</dbReference>
<dbReference type="OrthoDB" id="10284621at2759"/>
<name>A0A2P5AJ79_PARAD</name>
<comment type="caution">
    <text evidence="1">The sequence shown here is derived from an EMBL/GenBank/DDBJ whole genome shotgun (WGS) entry which is preliminary data.</text>
</comment>